<dbReference type="Pfam" id="PF13676">
    <property type="entry name" value="TIR_2"/>
    <property type="match status" value="1"/>
</dbReference>
<evidence type="ECO:0000313" key="2">
    <source>
        <dbReference type="EMBL" id="GGZ10465.1"/>
    </source>
</evidence>
<dbReference type="RefSeq" id="WP_189859528.1">
    <property type="nucleotide sequence ID" value="NZ_BMVW01000005.1"/>
</dbReference>
<comment type="caution">
    <text evidence="2">The sequence shown here is derived from an EMBL/GenBank/DDBJ whole genome shotgun (WGS) entry which is preliminary data.</text>
</comment>
<protein>
    <recommendedName>
        <fullName evidence="1">TIR domain-containing protein</fullName>
    </recommendedName>
</protein>
<name>A0A918PHR5_9ACTN</name>
<evidence type="ECO:0000313" key="3">
    <source>
        <dbReference type="Proteomes" id="UP000622166"/>
    </source>
</evidence>
<dbReference type="InterPro" id="IPR035897">
    <property type="entry name" value="Toll_tir_struct_dom_sf"/>
</dbReference>
<keyword evidence="3" id="KW-1185">Reference proteome</keyword>
<dbReference type="Gene3D" id="3.40.50.10140">
    <property type="entry name" value="Toll/interleukin-1 receptor homology (TIR) domain"/>
    <property type="match status" value="1"/>
</dbReference>
<dbReference type="InterPro" id="IPR000157">
    <property type="entry name" value="TIR_dom"/>
</dbReference>
<accession>A0A918PHR5</accession>
<gene>
    <name evidence="2" type="ORF">GCM10010365_32140</name>
</gene>
<organism evidence="2 3">
    <name type="scientific">Streptomyces poonensis</name>
    <dbReference type="NCBI Taxonomy" id="68255"/>
    <lineage>
        <taxon>Bacteria</taxon>
        <taxon>Bacillati</taxon>
        <taxon>Actinomycetota</taxon>
        <taxon>Actinomycetes</taxon>
        <taxon>Kitasatosporales</taxon>
        <taxon>Streptomycetaceae</taxon>
        <taxon>Streptomyces</taxon>
    </lineage>
</organism>
<dbReference type="Proteomes" id="UP000622166">
    <property type="component" value="Unassembled WGS sequence"/>
</dbReference>
<proteinExistence type="predicted"/>
<dbReference type="SMART" id="SM00255">
    <property type="entry name" value="TIR"/>
    <property type="match status" value="1"/>
</dbReference>
<dbReference type="AlphaFoldDB" id="A0A918PHR5"/>
<dbReference type="GO" id="GO:0007165">
    <property type="term" value="P:signal transduction"/>
    <property type="evidence" value="ECO:0007669"/>
    <property type="project" value="InterPro"/>
</dbReference>
<dbReference type="EMBL" id="BMVW01000005">
    <property type="protein sequence ID" value="GGZ10465.1"/>
    <property type="molecule type" value="Genomic_DNA"/>
</dbReference>
<dbReference type="PROSITE" id="PS50104">
    <property type="entry name" value="TIR"/>
    <property type="match status" value="1"/>
</dbReference>
<evidence type="ECO:0000259" key="1">
    <source>
        <dbReference type="PROSITE" id="PS50104"/>
    </source>
</evidence>
<reference evidence="2" key="2">
    <citation type="submission" date="2020-09" db="EMBL/GenBank/DDBJ databases">
        <authorList>
            <person name="Sun Q."/>
            <person name="Ohkuma M."/>
        </authorList>
    </citation>
    <scope>NUCLEOTIDE SEQUENCE</scope>
    <source>
        <strain evidence="2">JCM 4815</strain>
    </source>
</reference>
<feature type="domain" description="TIR" evidence="1">
    <location>
        <begin position="14"/>
        <end position="141"/>
    </location>
</feature>
<reference evidence="2" key="1">
    <citation type="journal article" date="2014" name="Int. J. Syst. Evol. Microbiol.">
        <title>Complete genome sequence of Corynebacterium casei LMG S-19264T (=DSM 44701T), isolated from a smear-ripened cheese.</title>
        <authorList>
            <consortium name="US DOE Joint Genome Institute (JGI-PGF)"/>
            <person name="Walter F."/>
            <person name="Albersmeier A."/>
            <person name="Kalinowski J."/>
            <person name="Ruckert C."/>
        </authorList>
    </citation>
    <scope>NUCLEOTIDE SEQUENCE</scope>
    <source>
        <strain evidence="2">JCM 4815</strain>
    </source>
</reference>
<sequence length="363" mass="40070">MGSVKPKAHGEPLQGLQVFISYAHVDRDAVLRMAGFLNRLGLETWLDSKDIAAGDYIVEEVARGIEQVDLYVVFLSRASLASSWVRHELNTALTLELRGKKPKVIPVLLEKVDLPGSLVSRLYVDASRSLEDGFESLRRLVVGHGEEPSPGPAAERQMWISSARFSLYADTVKTYGGLSADHTQDEVREEAVRLLTELRKKANGILLNFIPVSAIDFSNPAFSFPNGEITERIDDLGGELVGTIGNRAVLDVDIVNPDPSLLTKLASAALKDLGVLSVGYQFSITPPVNELPRMVLEKLRDDYSILSWDPDSGAEVALPDDMRIIVSASPGSIGIRLETKYPFQLEQRANRFSINQFMEWLLP</sequence>
<dbReference type="SUPFAM" id="SSF52200">
    <property type="entry name" value="Toll/Interleukin receptor TIR domain"/>
    <property type="match status" value="1"/>
</dbReference>